<dbReference type="GO" id="GO:0005524">
    <property type="term" value="F:ATP binding"/>
    <property type="evidence" value="ECO:0007669"/>
    <property type="project" value="UniProtKB-KW"/>
</dbReference>
<comment type="caution">
    <text evidence="6">The sequence shown here is derived from an EMBL/GenBank/DDBJ whole genome shotgun (WGS) entry which is preliminary data.</text>
</comment>
<gene>
    <name evidence="6" type="primary">lolD_2</name>
    <name evidence="6" type="ORF">DSM106044_00879</name>
</gene>
<dbReference type="Proteomes" id="UP000306509">
    <property type="component" value="Unassembled WGS sequence"/>
</dbReference>
<evidence type="ECO:0000256" key="2">
    <source>
        <dbReference type="ARBA" id="ARBA00022448"/>
    </source>
</evidence>
<dbReference type="InterPro" id="IPR027417">
    <property type="entry name" value="P-loop_NTPase"/>
</dbReference>
<evidence type="ECO:0000256" key="1">
    <source>
        <dbReference type="ARBA" id="ARBA00005417"/>
    </source>
</evidence>
<accession>A0A4U8QBZ6</accession>
<name>A0A4U8QBZ6_9FIRM</name>
<dbReference type="GO" id="GO:0016887">
    <property type="term" value="F:ATP hydrolysis activity"/>
    <property type="evidence" value="ECO:0007669"/>
    <property type="project" value="InterPro"/>
</dbReference>
<dbReference type="Gene3D" id="3.40.50.300">
    <property type="entry name" value="P-loop containing nucleotide triphosphate hydrolases"/>
    <property type="match status" value="1"/>
</dbReference>
<keyword evidence="4 6" id="KW-0067">ATP-binding</keyword>
<dbReference type="CDD" id="cd03255">
    <property type="entry name" value="ABC_MJ0796_LolCDE_FtsE"/>
    <property type="match status" value="1"/>
</dbReference>
<reference evidence="6 7" key="1">
    <citation type="journal article" date="2019" name="Anaerobe">
        <title>Detection of Robinsoniella peoriensis in multiple bone samples of a trauma patient.</title>
        <authorList>
            <person name="Schrottner P."/>
            <person name="Hartwich K."/>
            <person name="Bunk B."/>
            <person name="Schober I."/>
            <person name="Helbig S."/>
            <person name="Rudolph W.W."/>
            <person name="Gunzer F."/>
        </authorList>
    </citation>
    <scope>NUCLEOTIDE SEQUENCE [LARGE SCALE GENOMIC DNA]</scope>
    <source>
        <strain evidence="6 7">DSM 106044</strain>
    </source>
</reference>
<feature type="domain" description="ABC transporter" evidence="5">
    <location>
        <begin position="3"/>
        <end position="228"/>
    </location>
</feature>
<dbReference type="PROSITE" id="PS50893">
    <property type="entry name" value="ABC_TRANSPORTER_2"/>
    <property type="match status" value="1"/>
</dbReference>
<dbReference type="Pfam" id="PF00005">
    <property type="entry name" value="ABC_tran"/>
    <property type="match status" value="1"/>
</dbReference>
<dbReference type="InterPro" id="IPR003593">
    <property type="entry name" value="AAA+_ATPase"/>
</dbReference>
<dbReference type="PANTHER" id="PTHR42798:SF7">
    <property type="entry name" value="ALPHA-D-RIBOSE 1-METHYLPHOSPHONATE 5-TRIPHOSPHATE SYNTHASE SUBUNIT PHNL"/>
    <property type="match status" value="1"/>
</dbReference>
<keyword evidence="2" id="KW-0813">Transport</keyword>
<keyword evidence="7" id="KW-1185">Reference proteome</keyword>
<sequence>MNYKLNNVSLIYDMDKEAKTAALSNVNLSLKDSGMIGIMGPSGSGKSSLLYAMAGLKIPTSGQIVYDGNDMTAMDNTALANLRRQDFGFIFQQHFLINYMTVLENALVPLNLNTRQTRKKAMGLLGSLGIAKQAGKYPYQLSGGQRQRAAIARALMNDPKVIFGDEPTAALDHESAMEVVDLLTEYTQNTMVVIVTHDRSILKNADTMIQIEDGVITQMYSPDQEERR</sequence>
<evidence type="ECO:0000256" key="3">
    <source>
        <dbReference type="ARBA" id="ARBA00022741"/>
    </source>
</evidence>
<dbReference type="SUPFAM" id="SSF52540">
    <property type="entry name" value="P-loop containing nucleoside triphosphate hydrolases"/>
    <property type="match status" value="1"/>
</dbReference>
<keyword evidence="3" id="KW-0547">Nucleotide-binding</keyword>
<dbReference type="InterPro" id="IPR017911">
    <property type="entry name" value="MacB-like_ATP-bd"/>
</dbReference>
<dbReference type="PANTHER" id="PTHR42798">
    <property type="entry name" value="LIPOPROTEIN-RELEASING SYSTEM ATP-BINDING PROTEIN LOLD"/>
    <property type="match status" value="1"/>
</dbReference>
<dbReference type="AlphaFoldDB" id="A0A4U8QBZ6"/>
<evidence type="ECO:0000256" key="4">
    <source>
        <dbReference type="ARBA" id="ARBA00022840"/>
    </source>
</evidence>
<dbReference type="EC" id="3.6.3.-" evidence="6"/>
<comment type="similarity">
    <text evidence="1">Belongs to the ABC transporter superfamily.</text>
</comment>
<dbReference type="STRING" id="180332.GCA_000797495_02146"/>
<keyword evidence="6" id="KW-0378">Hydrolase</keyword>
<protein>
    <submittedName>
        <fullName evidence="6">Lipoprotein-releasing system ATP-binding protein LolD</fullName>
        <ecNumber evidence="6">3.6.3.-</ecNumber>
    </submittedName>
</protein>
<evidence type="ECO:0000313" key="6">
    <source>
        <dbReference type="EMBL" id="TLD02209.1"/>
    </source>
</evidence>
<dbReference type="InterPro" id="IPR017871">
    <property type="entry name" value="ABC_transporter-like_CS"/>
</dbReference>
<evidence type="ECO:0000313" key="7">
    <source>
        <dbReference type="Proteomes" id="UP000306509"/>
    </source>
</evidence>
<dbReference type="SMART" id="SM00382">
    <property type="entry name" value="AAA"/>
    <property type="match status" value="1"/>
</dbReference>
<dbReference type="RefSeq" id="WP_047833455.1">
    <property type="nucleotide sequence ID" value="NZ_QGQD01000021.1"/>
</dbReference>
<keyword evidence="6" id="KW-0449">Lipoprotein</keyword>
<organism evidence="6 7">
    <name type="scientific">Robinsoniella peoriensis</name>
    <dbReference type="NCBI Taxonomy" id="180332"/>
    <lineage>
        <taxon>Bacteria</taxon>
        <taxon>Bacillati</taxon>
        <taxon>Bacillota</taxon>
        <taxon>Clostridia</taxon>
        <taxon>Lachnospirales</taxon>
        <taxon>Lachnospiraceae</taxon>
        <taxon>Robinsoniella</taxon>
    </lineage>
</organism>
<dbReference type="PROSITE" id="PS00211">
    <property type="entry name" value="ABC_TRANSPORTER_1"/>
    <property type="match status" value="1"/>
</dbReference>
<proteinExistence type="inferred from homology"/>
<evidence type="ECO:0000259" key="5">
    <source>
        <dbReference type="PROSITE" id="PS50893"/>
    </source>
</evidence>
<dbReference type="InterPro" id="IPR003439">
    <property type="entry name" value="ABC_transporter-like_ATP-bd"/>
</dbReference>
<dbReference type="EMBL" id="QGQD01000021">
    <property type="protein sequence ID" value="TLD02209.1"/>
    <property type="molecule type" value="Genomic_DNA"/>
</dbReference>